<feature type="compositionally biased region" description="Basic and acidic residues" evidence="1">
    <location>
        <begin position="187"/>
        <end position="202"/>
    </location>
</feature>
<accession>A0A395NMI2</accession>
<feature type="region of interest" description="Disordered" evidence="1">
    <location>
        <begin position="146"/>
        <end position="219"/>
    </location>
</feature>
<organism evidence="2 3">
    <name type="scientific">Trichoderma arundinaceum</name>
    <dbReference type="NCBI Taxonomy" id="490622"/>
    <lineage>
        <taxon>Eukaryota</taxon>
        <taxon>Fungi</taxon>
        <taxon>Dikarya</taxon>
        <taxon>Ascomycota</taxon>
        <taxon>Pezizomycotina</taxon>
        <taxon>Sordariomycetes</taxon>
        <taxon>Hypocreomycetidae</taxon>
        <taxon>Hypocreales</taxon>
        <taxon>Hypocreaceae</taxon>
        <taxon>Trichoderma</taxon>
    </lineage>
</organism>
<feature type="compositionally biased region" description="Polar residues" evidence="1">
    <location>
        <begin position="278"/>
        <end position="289"/>
    </location>
</feature>
<dbReference type="STRING" id="490622.A0A395NMI2"/>
<evidence type="ECO:0000313" key="2">
    <source>
        <dbReference type="EMBL" id="RFU77047.1"/>
    </source>
</evidence>
<dbReference type="OrthoDB" id="4892346at2759"/>
<gene>
    <name evidence="2" type="ORF">TARUN_5183</name>
</gene>
<proteinExistence type="predicted"/>
<dbReference type="Proteomes" id="UP000266272">
    <property type="component" value="Unassembled WGS sequence"/>
</dbReference>
<protein>
    <submittedName>
        <fullName evidence="2">Uncharacterized protein</fullName>
    </submittedName>
</protein>
<feature type="compositionally biased region" description="Low complexity" evidence="1">
    <location>
        <begin position="158"/>
        <end position="183"/>
    </location>
</feature>
<feature type="compositionally biased region" description="Basic and acidic residues" evidence="1">
    <location>
        <begin position="243"/>
        <end position="259"/>
    </location>
</feature>
<feature type="region of interest" description="Disordered" evidence="1">
    <location>
        <begin position="243"/>
        <end position="291"/>
    </location>
</feature>
<dbReference type="AlphaFoldDB" id="A0A395NMI2"/>
<name>A0A395NMI2_TRIAR</name>
<comment type="caution">
    <text evidence="2">The sequence shown here is derived from an EMBL/GenBank/DDBJ whole genome shotgun (WGS) entry which is preliminary data.</text>
</comment>
<reference evidence="2 3" key="1">
    <citation type="journal article" date="2018" name="PLoS Pathog.">
        <title>Evolution of structural diversity of trichothecenes, a family of toxins produced by plant pathogenic and entomopathogenic fungi.</title>
        <authorList>
            <person name="Proctor R.H."/>
            <person name="McCormick S.P."/>
            <person name="Kim H.S."/>
            <person name="Cardoza R.E."/>
            <person name="Stanley A.M."/>
            <person name="Lindo L."/>
            <person name="Kelly A."/>
            <person name="Brown D.W."/>
            <person name="Lee T."/>
            <person name="Vaughan M.M."/>
            <person name="Alexander N.J."/>
            <person name="Busman M."/>
            <person name="Gutierrez S."/>
        </authorList>
    </citation>
    <scope>NUCLEOTIDE SEQUENCE [LARGE SCALE GENOMIC DNA]</scope>
    <source>
        <strain evidence="2 3">IBT 40837</strain>
    </source>
</reference>
<sequence>MASTTDHGGLYYAELIKSNLQYINGPQASIHVLTQLMEETQAWQVSFMKTQNGKKTIALSGEGGNLVDVLQEMHRKSAGMLGVYFTEQTASTKCFNKCIRAEIEAEAAAAFTSAKASEALKTEREYDVKTGEVFLTILNSPRAAAKEVPETADAPQKSSIPSSIPSSVPSSVPSLTNGSSDSESSSDEIRLLVDPWRSKPLPEDPVAAKTDGGRRSIICPNYGPVRSFPRVFSCDEKTGEATLIRERRSTKKQGKDKAGPSKAQQLEKPAPASGLEGKSQQGKFRQGQTVPVRLDSLSPPVRLQIERQLRAHQRSQDLQTPAKVMMQIQWDGFGQMVVADECRLSARVVQDRVREMLRDHGASLFGNAKGRVIPPNLFAPEELHKFTTVIKRMEFGKTSIMLGPEFGDDLASMTGGQKPAGFVGLDIDLQWHGEQQLVSDTN</sequence>
<evidence type="ECO:0000313" key="3">
    <source>
        <dbReference type="Proteomes" id="UP000266272"/>
    </source>
</evidence>
<keyword evidence="3" id="KW-1185">Reference proteome</keyword>
<evidence type="ECO:0000256" key="1">
    <source>
        <dbReference type="SAM" id="MobiDB-lite"/>
    </source>
</evidence>
<dbReference type="EMBL" id="PXOA01000308">
    <property type="protein sequence ID" value="RFU77047.1"/>
    <property type="molecule type" value="Genomic_DNA"/>
</dbReference>